<dbReference type="Pfam" id="PF25023">
    <property type="entry name" value="TEN_YD-shell"/>
    <property type="match status" value="2"/>
</dbReference>
<feature type="domain" description="DUF6531" evidence="3">
    <location>
        <begin position="103"/>
        <end position="182"/>
    </location>
</feature>
<evidence type="ECO:0000259" key="3">
    <source>
        <dbReference type="Pfam" id="PF20148"/>
    </source>
</evidence>
<dbReference type="InterPro" id="IPR031325">
    <property type="entry name" value="RHS_repeat"/>
</dbReference>
<reference evidence="5 6" key="1">
    <citation type="submission" date="2017-07" db="EMBL/GenBank/DDBJ databases">
        <authorList>
            <person name="Sun Z.S."/>
            <person name="Albrecht U."/>
            <person name="Echele G."/>
            <person name="Lee C.C."/>
        </authorList>
    </citation>
    <scope>NUCLEOTIDE SEQUENCE [LARGE SCALE GENOMIC DNA]</scope>
    <source>
        <strain evidence="5 6">P16-029</strain>
    </source>
</reference>
<evidence type="ECO:0000256" key="2">
    <source>
        <dbReference type="SAM" id="MobiDB-lite"/>
    </source>
</evidence>
<accession>A0A3E2DNQ8</accession>
<organism evidence="5 6">
    <name type="scientific">Cutibacterium avidum</name>
    <dbReference type="NCBI Taxonomy" id="33010"/>
    <lineage>
        <taxon>Bacteria</taxon>
        <taxon>Bacillati</taxon>
        <taxon>Actinomycetota</taxon>
        <taxon>Actinomycetes</taxon>
        <taxon>Propionibacteriales</taxon>
        <taxon>Propionibacteriaceae</taxon>
        <taxon>Cutibacterium</taxon>
    </lineage>
</organism>
<evidence type="ECO:0000313" key="6">
    <source>
        <dbReference type="Proteomes" id="UP000259211"/>
    </source>
</evidence>
<dbReference type="NCBIfam" id="TIGR01643">
    <property type="entry name" value="YD_repeat_2x"/>
    <property type="match status" value="8"/>
</dbReference>
<dbReference type="Pfam" id="PF05593">
    <property type="entry name" value="RHS_repeat"/>
    <property type="match status" value="7"/>
</dbReference>
<keyword evidence="1" id="KW-0677">Repeat</keyword>
<dbReference type="NCBIfam" id="TIGR03696">
    <property type="entry name" value="Rhs_assc_core"/>
    <property type="match status" value="1"/>
</dbReference>
<dbReference type="InterPro" id="IPR056823">
    <property type="entry name" value="TEN-like_YD-shell"/>
</dbReference>
<evidence type="ECO:0000259" key="4">
    <source>
        <dbReference type="Pfam" id="PF25023"/>
    </source>
</evidence>
<feature type="domain" description="Teneurin-like YD-shell" evidence="4">
    <location>
        <begin position="1004"/>
        <end position="1118"/>
    </location>
</feature>
<dbReference type="PANTHER" id="PTHR32305:SF15">
    <property type="entry name" value="PROTEIN RHSA-RELATED"/>
    <property type="match status" value="1"/>
</dbReference>
<dbReference type="RefSeq" id="WP_117188394.1">
    <property type="nucleotide sequence ID" value="NZ_NOWI01000001.1"/>
</dbReference>
<dbReference type="SUPFAM" id="SSF63829">
    <property type="entry name" value="Calcium-dependent phosphotriesterase"/>
    <property type="match status" value="1"/>
</dbReference>
<comment type="caution">
    <text evidence="5">The sequence shown here is derived from an EMBL/GenBank/DDBJ whole genome shotgun (WGS) entry which is preliminary data.</text>
</comment>
<feature type="domain" description="Teneurin-like YD-shell" evidence="4">
    <location>
        <begin position="513"/>
        <end position="642"/>
    </location>
</feature>
<feature type="region of interest" description="Disordered" evidence="2">
    <location>
        <begin position="1643"/>
        <end position="1677"/>
    </location>
</feature>
<dbReference type="InterPro" id="IPR022385">
    <property type="entry name" value="Rhs_assc_core"/>
</dbReference>
<dbReference type="EMBL" id="NOWI01000001">
    <property type="protein sequence ID" value="RFT47035.1"/>
    <property type="molecule type" value="Genomic_DNA"/>
</dbReference>
<proteinExistence type="predicted"/>
<gene>
    <name evidence="5" type="ORF">CHT91_00030</name>
</gene>
<dbReference type="InterPro" id="IPR050708">
    <property type="entry name" value="T6SS_VgrG/RHS"/>
</dbReference>
<dbReference type="Proteomes" id="UP000259211">
    <property type="component" value="Unassembled WGS sequence"/>
</dbReference>
<dbReference type="PANTHER" id="PTHR32305">
    <property type="match status" value="1"/>
</dbReference>
<dbReference type="Pfam" id="PF20148">
    <property type="entry name" value="DUF6531"/>
    <property type="match status" value="1"/>
</dbReference>
<feature type="compositionally biased region" description="Polar residues" evidence="2">
    <location>
        <begin position="1664"/>
        <end position="1677"/>
    </location>
</feature>
<protein>
    <submittedName>
        <fullName evidence="5">Sugar-binding protein</fullName>
    </submittedName>
</protein>
<dbReference type="InterPro" id="IPR045351">
    <property type="entry name" value="DUF6531"/>
</dbReference>
<sequence>MPASALETLYEQFCASCQYGSLTVDGLFSQYQQWISLNDADVAWLETVGRAFAAAGGSGAVKLADVALEAGLKAAGVSVTRADVQVSSPTLGGIDPATGYIEDPVNSTTGNFVLPETDLAYGGLSQRLVMSRMYNSTLAATYDGSAQCGVLGPGWSTILDQRLLVDDDQARWVRDDGREIVFSLTPGSAGEVAGANVCHGDENGPWRAVQDNVWLWRSDAADVAVAQPAGVSGPVWIVGNNAGEKWVFTAAGAWVGSGSDTSDGVWVERHEGVAAALHSEWDRSIDLLYEQGRLVKAVANDGRSVDYVYDNHGRLVEATRPDGVCSYRWDGWLLTQVIDTSGAAQCVNTFDDLGRIRTQLDATGHLTRFTYLPGGVTVADDGQGHHCNTWISDGRGRTVGIIDADGQRTSMLYDRYGNLVGATDRAGKVIRHAYDERGHRAHTTLPTGGVIDYTWDEADRLTSVSSGGQLRVRLGYEGSHPTPVRLADAHGTVMTMTWRHGLLRRVVDATDTSLGIDYDKYGQVTAITNGVGATWHISHDLAGYVTQILTPLGYRTQTAHDQAGHLTERIAPDGACWSYSYDDAGHLETATAPDGGRTCYTWGPDGQITTITDPTGATTTLSYDEVGDLTGIGLPDGAGWAFLRDAMARLCGGTDPAGGTWRASYTVTGELASLTDPTGASLHAATTDHHTQVTNAAGRVIASTRVDDYGRVVSTTDVFGATSRIDYNTAGLPAVLTDSLGADIRFGYDRAGHLTAVTSPTGLEEQYSYDEAGRLASTTDPTGALTCYRYDADSRLVEVVDPTGVDTTYTWDPVGRLAETRVGGRVTFSADYDTCGRPIRTWDPVAGKRSFRYDQAGRLISAVDAAGQVHRYTWDKRGRLVTATTGTDAISTYRYNQLDQIIESTDPAGGIHRYTWDSAGRLASHTDPDGGVTNYAMTDGAETVTINGRVSIRKWWDCDARQLHIADHTDPAAPLHHLIGVDVRGLICDHTTTDAEGQVISHHHWDWDREGRLVRADDTHTSVSYAYHDDGLPARITHSTLGTATLTWDDAGRLTDITTPGHHDHWDHDSGLLCRYTHDGRTTRITRDDQGRVTGLDTPDGVWSYSCNQAGSLMTAIGPRTHHAWTHDVYGRLTSHTTSEGAARCETVFSWDAHGRLIDTRTCAHGDTATTHYGYDTAGRRTSATGDSGDRRYSWDTRGWLSGVTTDTATVSTHVDALGHPSRVATQDQHVHVDWDLVTGAPTSIDGHPVLALPAGRTLGTTPVDEVDHWRATTPVKPQDPYQPVSAAIEGVPDTIRLAGNTLVVDGHPWWGARLYDPTTTTFLTPDPETPPAGALWANNPYDYANNNPLTLTDPLGTHPVTDDQLAGLTHPVRHWWATHKHRILSWRFGVGVLAIALGIGLTATGIGAGTGFALLAAASSDALIGGGSTMAIEQYSTGDVNWVDVRKQAAIGAIAGAATAGAGNFVNSQMLKLSTTTEKALTNFASEAKIQKAGSGLWSQLNGASKAQHAFKMAVEDGWGKAISENISNEFIEDLVAQPLGSGAEYISDSVINHKKFTMTGLMTANTASAFSALLPGSTRLAVRLSVPTRSTVSTAAHPQLHRFARHLREASREAAWSAAGNVTRDCLSSLMDHEDISFRMAPKQLGSPSTPDSPVHMPRTGPSPTYTTQADEYER</sequence>
<name>A0A3E2DNQ8_9ACTN</name>
<evidence type="ECO:0000313" key="5">
    <source>
        <dbReference type="EMBL" id="RFT47035.1"/>
    </source>
</evidence>
<evidence type="ECO:0000256" key="1">
    <source>
        <dbReference type="ARBA" id="ARBA00022737"/>
    </source>
</evidence>
<dbReference type="InterPro" id="IPR006530">
    <property type="entry name" value="YD"/>
</dbReference>
<dbReference type="Gene3D" id="2.180.10.10">
    <property type="entry name" value="RHS repeat-associated core"/>
    <property type="match status" value="4"/>
</dbReference>